<name>A0A6A6EKM4_9PEZI</name>
<sequence length="219" mass="23996">MPTKDENAKGSISGQTADPQHLTTSLSVSNGSANTTDTASATDDGSPAGGPLRSDPGSTVIAGTVSNYWSRFHGFKPDPTASLSSEFDRLTIHQGWSAKSNKQSRRRAEAYEAEFGVHFGSNPSKLETWQDLCKEVGIEPVPKSITQCKKALKSVLVNLVNLIDHRRNPDTVPLIEFASFNQFREFATGGHIFPKKWAKRDGFFKALLRQLLDRTMTAN</sequence>
<accession>A0A6A6EKM4</accession>
<proteinExistence type="predicted"/>
<dbReference type="AlphaFoldDB" id="A0A6A6EKM4"/>
<gene>
    <name evidence="2" type="ORF">K469DRAFT_746656</name>
</gene>
<evidence type="ECO:0000256" key="1">
    <source>
        <dbReference type="SAM" id="MobiDB-lite"/>
    </source>
</evidence>
<feature type="compositionally biased region" description="Polar residues" evidence="1">
    <location>
        <begin position="10"/>
        <end position="28"/>
    </location>
</feature>
<feature type="region of interest" description="Disordered" evidence="1">
    <location>
        <begin position="1"/>
        <end position="59"/>
    </location>
</feature>
<dbReference type="Proteomes" id="UP000800200">
    <property type="component" value="Unassembled WGS sequence"/>
</dbReference>
<evidence type="ECO:0000313" key="2">
    <source>
        <dbReference type="EMBL" id="KAF2191279.1"/>
    </source>
</evidence>
<dbReference type="OrthoDB" id="6105938at2759"/>
<keyword evidence="3" id="KW-1185">Reference proteome</keyword>
<evidence type="ECO:0000313" key="3">
    <source>
        <dbReference type="Proteomes" id="UP000800200"/>
    </source>
</evidence>
<organism evidence="2 3">
    <name type="scientific">Zopfia rhizophila CBS 207.26</name>
    <dbReference type="NCBI Taxonomy" id="1314779"/>
    <lineage>
        <taxon>Eukaryota</taxon>
        <taxon>Fungi</taxon>
        <taxon>Dikarya</taxon>
        <taxon>Ascomycota</taxon>
        <taxon>Pezizomycotina</taxon>
        <taxon>Dothideomycetes</taxon>
        <taxon>Dothideomycetes incertae sedis</taxon>
        <taxon>Zopfiaceae</taxon>
        <taxon>Zopfia</taxon>
    </lineage>
</organism>
<protein>
    <submittedName>
        <fullName evidence="2">Uncharacterized protein</fullName>
    </submittedName>
</protein>
<dbReference type="PANTHER" id="PTHR38846:SF1">
    <property type="entry name" value="C3H1-TYPE DOMAIN-CONTAINING PROTEIN"/>
    <property type="match status" value="1"/>
</dbReference>
<feature type="compositionally biased region" description="Low complexity" evidence="1">
    <location>
        <begin position="29"/>
        <end position="46"/>
    </location>
</feature>
<reference evidence="2" key="1">
    <citation type="journal article" date="2020" name="Stud. Mycol.">
        <title>101 Dothideomycetes genomes: a test case for predicting lifestyles and emergence of pathogens.</title>
        <authorList>
            <person name="Haridas S."/>
            <person name="Albert R."/>
            <person name="Binder M."/>
            <person name="Bloem J."/>
            <person name="Labutti K."/>
            <person name="Salamov A."/>
            <person name="Andreopoulos B."/>
            <person name="Baker S."/>
            <person name="Barry K."/>
            <person name="Bills G."/>
            <person name="Bluhm B."/>
            <person name="Cannon C."/>
            <person name="Castanera R."/>
            <person name="Culley D."/>
            <person name="Daum C."/>
            <person name="Ezra D."/>
            <person name="Gonzalez J."/>
            <person name="Henrissat B."/>
            <person name="Kuo A."/>
            <person name="Liang C."/>
            <person name="Lipzen A."/>
            <person name="Lutzoni F."/>
            <person name="Magnuson J."/>
            <person name="Mondo S."/>
            <person name="Nolan M."/>
            <person name="Ohm R."/>
            <person name="Pangilinan J."/>
            <person name="Park H.-J."/>
            <person name="Ramirez L."/>
            <person name="Alfaro M."/>
            <person name="Sun H."/>
            <person name="Tritt A."/>
            <person name="Yoshinaga Y."/>
            <person name="Zwiers L.-H."/>
            <person name="Turgeon B."/>
            <person name="Goodwin S."/>
            <person name="Spatafora J."/>
            <person name="Crous P."/>
            <person name="Grigoriev I."/>
        </authorList>
    </citation>
    <scope>NUCLEOTIDE SEQUENCE</scope>
    <source>
        <strain evidence="2">CBS 207.26</strain>
    </source>
</reference>
<dbReference type="EMBL" id="ML994617">
    <property type="protein sequence ID" value="KAF2191279.1"/>
    <property type="molecule type" value="Genomic_DNA"/>
</dbReference>
<dbReference type="PANTHER" id="PTHR38846">
    <property type="entry name" value="C3H1-TYPE DOMAIN-CONTAINING PROTEIN"/>
    <property type="match status" value="1"/>
</dbReference>